<keyword evidence="1" id="KW-0472">Membrane</keyword>
<keyword evidence="1" id="KW-0812">Transmembrane</keyword>
<sequence>MKIAIILVSILSMALAIGWHLRKHNGTPGRLSFRQKLNIVMTSLVTGIVVYFGLLLVALAWMALR</sequence>
<dbReference type="AlphaFoldDB" id="A0A842HR52"/>
<evidence type="ECO:0000313" key="3">
    <source>
        <dbReference type="Proteomes" id="UP000545386"/>
    </source>
</evidence>
<keyword evidence="3" id="KW-1185">Reference proteome</keyword>
<gene>
    <name evidence="2" type="ORF">GTU67_10375</name>
</gene>
<evidence type="ECO:0000313" key="2">
    <source>
        <dbReference type="EMBL" id="MBC2770314.1"/>
    </source>
</evidence>
<organism evidence="2 3">
    <name type="scientific">Pusillimonas minor</name>
    <dbReference type="NCBI Taxonomy" id="2697024"/>
    <lineage>
        <taxon>Bacteria</taxon>
        <taxon>Pseudomonadati</taxon>
        <taxon>Pseudomonadota</taxon>
        <taxon>Betaproteobacteria</taxon>
        <taxon>Burkholderiales</taxon>
        <taxon>Alcaligenaceae</taxon>
        <taxon>Pusillimonas</taxon>
    </lineage>
</organism>
<dbReference type="Proteomes" id="UP000545386">
    <property type="component" value="Unassembled WGS sequence"/>
</dbReference>
<dbReference type="EMBL" id="JACJUU010000007">
    <property type="protein sequence ID" value="MBC2770314.1"/>
    <property type="molecule type" value="Genomic_DNA"/>
</dbReference>
<keyword evidence="1" id="KW-1133">Transmembrane helix</keyword>
<accession>A0A842HR52</accession>
<comment type="caution">
    <text evidence="2">The sequence shown here is derived from an EMBL/GenBank/DDBJ whole genome shotgun (WGS) entry which is preliminary data.</text>
</comment>
<reference evidence="2 3" key="1">
    <citation type="submission" date="2020-08" db="EMBL/GenBank/DDBJ databases">
        <title>Paraeoetvoesia sp. YC-7-48 draft genome sequence.</title>
        <authorList>
            <person name="Yao L."/>
        </authorList>
    </citation>
    <scope>NUCLEOTIDE SEQUENCE [LARGE SCALE GENOMIC DNA]</scope>
    <source>
        <strain evidence="3">YC-7-48</strain>
    </source>
</reference>
<dbReference type="RefSeq" id="WP_185779996.1">
    <property type="nucleotide sequence ID" value="NZ_JACJUU010000007.1"/>
</dbReference>
<feature type="transmembrane region" description="Helical" evidence="1">
    <location>
        <begin position="40"/>
        <end position="64"/>
    </location>
</feature>
<proteinExistence type="predicted"/>
<protein>
    <submittedName>
        <fullName evidence="2">Uncharacterized protein</fullName>
    </submittedName>
</protein>
<evidence type="ECO:0000256" key="1">
    <source>
        <dbReference type="SAM" id="Phobius"/>
    </source>
</evidence>
<name>A0A842HR52_9BURK</name>